<proteinExistence type="predicted"/>
<gene>
    <name evidence="2" type="ORF">C2G38_2254908</name>
</gene>
<protein>
    <submittedName>
        <fullName evidence="2">Uncharacterized protein</fullName>
    </submittedName>
</protein>
<keyword evidence="3" id="KW-1185">Reference proteome</keyword>
<feature type="compositionally biased region" description="Polar residues" evidence="1">
    <location>
        <begin position="1"/>
        <end position="10"/>
    </location>
</feature>
<accession>A0A397U3J3</accession>
<feature type="region of interest" description="Disordered" evidence="1">
    <location>
        <begin position="1"/>
        <end position="26"/>
    </location>
</feature>
<sequence length="290" mass="32769">MGRNSPSLDNLRNENGVLQGNGASIPKRISFQDDDCVGGQNNNDEYEKFASPNDSQCNGINERREDRKIYVRGVSPYVTKDQQVSSTVEGENPIIATILGATVPNRCLGGQYMDERRTEDTMSCCGPECSIYCTEARIPETMSHVPKGEEQDEPREGRNSEKFPLMIVEMVAYKSDRKRVANSLNCKLQGGDIPSCICYMEHVKEYYDPPPNELTFNDSATKMIGIHPVAKKKKNLKKRTRKRNNIDLVSKVMGPIARNTPIVRNLLFFVTTDYKIQMFSNKSDEYKCIS</sequence>
<evidence type="ECO:0000313" key="3">
    <source>
        <dbReference type="Proteomes" id="UP000266673"/>
    </source>
</evidence>
<organism evidence="2 3">
    <name type="scientific">Gigaspora rosea</name>
    <dbReference type="NCBI Taxonomy" id="44941"/>
    <lineage>
        <taxon>Eukaryota</taxon>
        <taxon>Fungi</taxon>
        <taxon>Fungi incertae sedis</taxon>
        <taxon>Mucoromycota</taxon>
        <taxon>Glomeromycotina</taxon>
        <taxon>Glomeromycetes</taxon>
        <taxon>Diversisporales</taxon>
        <taxon>Gigasporaceae</taxon>
        <taxon>Gigaspora</taxon>
    </lineage>
</organism>
<comment type="caution">
    <text evidence="2">The sequence shown here is derived from an EMBL/GenBank/DDBJ whole genome shotgun (WGS) entry which is preliminary data.</text>
</comment>
<dbReference type="EMBL" id="QKWP01002374">
    <property type="protein sequence ID" value="RIB03577.1"/>
    <property type="molecule type" value="Genomic_DNA"/>
</dbReference>
<dbReference type="OrthoDB" id="2326117at2759"/>
<evidence type="ECO:0000313" key="2">
    <source>
        <dbReference type="EMBL" id="RIB03577.1"/>
    </source>
</evidence>
<reference evidence="2 3" key="1">
    <citation type="submission" date="2018-06" db="EMBL/GenBank/DDBJ databases">
        <title>Comparative genomics reveals the genomic features of Rhizophagus irregularis, R. cerebriforme, R. diaphanum and Gigaspora rosea, and their symbiotic lifestyle signature.</title>
        <authorList>
            <person name="Morin E."/>
            <person name="San Clemente H."/>
            <person name="Chen E.C.H."/>
            <person name="De La Providencia I."/>
            <person name="Hainaut M."/>
            <person name="Kuo A."/>
            <person name="Kohler A."/>
            <person name="Murat C."/>
            <person name="Tang N."/>
            <person name="Roy S."/>
            <person name="Loubradou J."/>
            <person name="Henrissat B."/>
            <person name="Grigoriev I.V."/>
            <person name="Corradi N."/>
            <person name="Roux C."/>
            <person name="Martin F.M."/>
        </authorList>
    </citation>
    <scope>NUCLEOTIDE SEQUENCE [LARGE SCALE GENOMIC DNA]</scope>
    <source>
        <strain evidence="2 3">DAOM 194757</strain>
    </source>
</reference>
<dbReference type="AlphaFoldDB" id="A0A397U3J3"/>
<evidence type="ECO:0000256" key="1">
    <source>
        <dbReference type="SAM" id="MobiDB-lite"/>
    </source>
</evidence>
<dbReference type="Proteomes" id="UP000266673">
    <property type="component" value="Unassembled WGS sequence"/>
</dbReference>
<name>A0A397U3J3_9GLOM</name>